<dbReference type="STRING" id="1798664.A3C93_04535"/>
<accession>A0A1G2DGX7</accession>
<dbReference type="EMBL" id="MHLO01000025">
    <property type="protein sequence ID" value="OGZ12038.1"/>
    <property type="molecule type" value="Genomic_DNA"/>
</dbReference>
<proteinExistence type="predicted"/>
<feature type="compositionally biased region" description="Acidic residues" evidence="1">
    <location>
        <begin position="53"/>
        <end position="70"/>
    </location>
</feature>
<evidence type="ECO:0000313" key="3">
    <source>
        <dbReference type="Proteomes" id="UP000178636"/>
    </source>
</evidence>
<organism evidence="2 3">
    <name type="scientific">Candidatus Lloydbacteria bacterium RIFCSPHIGHO2_02_FULL_54_17</name>
    <dbReference type="NCBI Taxonomy" id="1798664"/>
    <lineage>
        <taxon>Bacteria</taxon>
        <taxon>Candidatus Lloydiibacteriota</taxon>
    </lineage>
</organism>
<reference evidence="2 3" key="1">
    <citation type="journal article" date="2016" name="Nat. Commun.">
        <title>Thousands of microbial genomes shed light on interconnected biogeochemical processes in an aquifer system.</title>
        <authorList>
            <person name="Anantharaman K."/>
            <person name="Brown C.T."/>
            <person name="Hug L.A."/>
            <person name="Sharon I."/>
            <person name="Castelle C.J."/>
            <person name="Probst A.J."/>
            <person name="Thomas B.C."/>
            <person name="Singh A."/>
            <person name="Wilkins M.J."/>
            <person name="Karaoz U."/>
            <person name="Brodie E.L."/>
            <person name="Williams K.H."/>
            <person name="Hubbard S.S."/>
            <person name="Banfield J.F."/>
        </authorList>
    </citation>
    <scope>NUCLEOTIDE SEQUENCE [LARGE SCALE GENOMIC DNA]</scope>
</reference>
<comment type="caution">
    <text evidence="2">The sequence shown here is derived from an EMBL/GenBank/DDBJ whole genome shotgun (WGS) entry which is preliminary data.</text>
</comment>
<gene>
    <name evidence="2" type="ORF">A3C93_04535</name>
</gene>
<evidence type="ECO:0000256" key="1">
    <source>
        <dbReference type="SAM" id="MobiDB-lite"/>
    </source>
</evidence>
<protein>
    <submittedName>
        <fullName evidence="2">Uncharacterized protein</fullName>
    </submittedName>
</protein>
<dbReference type="Proteomes" id="UP000178636">
    <property type="component" value="Unassembled WGS sequence"/>
</dbReference>
<sequence length="267" mass="28939">MFALATSAFAAIEVKTEVEVEVGKTMPVPMLTNEKGEVKMNSDGTMMGKSDDDMMEDGMMDDDDDGDEAGDEKGLDRADMMADDHAMFGLETARMHVDVDELLEEESEPGHGGGEAEVDHPSMVHSQADFEHFVAHKAKNDEDIKEVEVKDGKIKVSYRMPAKFLGFMGTSMNVRARADGEGNVDVSYPWYHIFMKKNVSSASLQADIARALAAQRKGVKEGVATTTIEAEVEAAFDAPNLFEIIADILHGASRGAQAKAEAEATAE</sequence>
<name>A0A1G2DGX7_9BACT</name>
<dbReference type="AlphaFoldDB" id="A0A1G2DGX7"/>
<evidence type="ECO:0000313" key="2">
    <source>
        <dbReference type="EMBL" id="OGZ12038.1"/>
    </source>
</evidence>
<feature type="region of interest" description="Disordered" evidence="1">
    <location>
        <begin position="52"/>
        <end position="74"/>
    </location>
</feature>